<feature type="transmembrane region" description="Helical" evidence="5">
    <location>
        <begin position="107"/>
        <end position="127"/>
    </location>
</feature>
<accession>A0A5S3PHN4</accession>
<dbReference type="AlphaFoldDB" id="A0A5S3PHN4"/>
<feature type="transmembrane region" description="Helical" evidence="5">
    <location>
        <begin position="6"/>
        <end position="28"/>
    </location>
</feature>
<keyword evidence="4 5" id="KW-0472">Membrane</keyword>
<keyword evidence="3 5" id="KW-1133">Transmembrane helix</keyword>
<dbReference type="EMBL" id="VANS01000004">
    <property type="protein sequence ID" value="TMM51284.1"/>
    <property type="molecule type" value="Genomic_DNA"/>
</dbReference>
<keyword evidence="2 5" id="KW-0812">Transmembrane</keyword>
<dbReference type="InterPro" id="IPR025423">
    <property type="entry name" value="TMEM205-like"/>
</dbReference>
<comment type="caution">
    <text evidence="7">The sequence shown here is derived from an EMBL/GenBank/DDBJ whole genome shotgun (WGS) entry which is preliminary data.</text>
</comment>
<feature type="domain" description="TMEM205-like" evidence="6">
    <location>
        <begin position="8"/>
        <end position="99"/>
    </location>
</feature>
<dbReference type="RefSeq" id="WP_138663243.1">
    <property type="nucleotide sequence ID" value="NZ_VANS01000004.1"/>
</dbReference>
<keyword evidence="8" id="KW-1185">Reference proteome</keyword>
<dbReference type="Pfam" id="PF13664">
    <property type="entry name" value="DUF4149"/>
    <property type="match status" value="1"/>
</dbReference>
<evidence type="ECO:0000313" key="7">
    <source>
        <dbReference type="EMBL" id="TMM51284.1"/>
    </source>
</evidence>
<protein>
    <submittedName>
        <fullName evidence="7">DUF4149 domain-containing protein</fullName>
    </submittedName>
</protein>
<dbReference type="GO" id="GO:0016020">
    <property type="term" value="C:membrane"/>
    <property type="evidence" value="ECO:0007669"/>
    <property type="project" value="UniProtKB-SubCell"/>
</dbReference>
<reference evidence="7 8" key="1">
    <citation type="submission" date="2019-05" db="EMBL/GenBank/DDBJ databases">
        <title>Sulfitobacter sabulilitoris sp. nov., isolated from a marine sand.</title>
        <authorList>
            <person name="Yoon J.-H."/>
        </authorList>
    </citation>
    <scope>NUCLEOTIDE SEQUENCE [LARGE SCALE GENOMIC DNA]</scope>
    <source>
        <strain evidence="7 8">HSMS-29</strain>
    </source>
</reference>
<evidence type="ECO:0000256" key="4">
    <source>
        <dbReference type="ARBA" id="ARBA00023136"/>
    </source>
</evidence>
<evidence type="ECO:0000256" key="2">
    <source>
        <dbReference type="ARBA" id="ARBA00022692"/>
    </source>
</evidence>
<organism evidence="7 8">
    <name type="scientific">Sulfitobacter sabulilitoris</name>
    <dbReference type="NCBI Taxonomy" id="2562655"/>
    <lineage>
        <taxon>Bacteria</taxon>
        <taxon>Pseudomonadati</taxon>
        <taxon>Pseudomonadota</taxon>
        <taxon>Alphaproteobacteria</taxon>
        <taxon>Rhodobacterales</taxon>
        <taxon>Roseobacteraceae</taxon>
        <taxon>Sulfitobacter</taxon>
    </lineage>
</organism>
<dbReference type="Proteomes" id="UP000309550">
    <property type="component" value="Unassembled WGS sequence"/>
</dbReference>
<evidence type="ECO:0000313" key="8">
    <source>
        <dbReference type="Proteomes" id="UP000309550"/>
    </source>
</evidence>
<feature type="transmembrane region" description="Helical" evidence="5">
    <location>
        <begin position="48"/>
        <end position="65"/>
    </location>
</feature>
<comment type="subcellular location">
    <subcellularLocation>
        <location evidence="1">Membrane</location>
    </subcellularLocation>
</comment>
<dbReference type="OrthoDB" id="5741001at2"/>
<evidence type="ECO:0000256" key="5">
    <source>
        <dbReference type="SAM" id="Phobius"/>
    </source>
</evidence>
<sequence length="130" mass="13777">MTLTLGLLVTALLFGGMTLFAFGFAAALFKTLPVAEARKVIRASFPHFYLFVIGASALGALLLLWHDLSGALLLAAIAGTTVWARQGLMPAINAATDRGETGRFRRLHGLSVGVTLLHIVAAGYTLVRLI</sequence>
<gene>
    <name evidence="7" type="ORF">FDT80_15630</name>
</gene>
<evidence type="ECO:0000256" key="1">
    <source>
        <dbReference type="ARBA" id="ARBA00004370"/>
    </source>
</evidence>
<evidence type="ECO:0000259" key="6">
    <source>
        <dbReference type="Pfam" id="PF13664"/>
    </source>
</evidence>
<evidence type="ECO:0000256" key="3">
    <source>
        <dbReference type="ARBA" id="ARBA00022989"/>
    </source>
</evidence>
<proteinExistence type="predicted"/>
<name>A0A5S3PHN4_9RHOB</name>